<gene>
    <name evidence="7" type="ORF">LV75_001522</name>
</gene>
<protein>
    <submittedName>
        <fullName evidence="7">Polar amino acid transport system substrate-binding protein</fullName>
    </submittedName>
</protein>
<dbReference type="Gene3D" id="3.40.190.10">
    <property type="entry name" value="Periplasmic binding protein-like II"/>
    <property type="match status" value="2"/>
</dbReference>
<evidence type="ECO:0000256" key="1">
    <source>
        <dbReference type="ARBA" id="ARBA00010333"/>
    </source>
</evidence>
<evidence type="ECO:0000313" key="8">
    <source>
        <dbReference type="Proteomes" id="UP001205185"/>
    </source>
</evidence>
<dbReference type="EMBL" id="JAMTCO010000004">
    <property type="protein sequence ID" value="MCP2269034.1"/>
    <property type="molecule type" value="Genomic_DNA"/>
</dbReference>
<evidence type="ECO:0000256" key="2">
    <source>
        <dbReference type="ARBA" id="ARBA00022448"/>
    </source>
</evidence>
<proteinExistence type="inferred from homology"/>
<evidence type="ECO:0000313" key="7">
    <source>
        <dbReference type="EMBL" id="MCP2269034.1"/>
    </source>
</evidence>
<evidence type="ECO:0000259" key="6">
    <source>
        <dbReference type="SMART" id="SM00062"/>
    </source>
</evidence>
<dbReference type="SUPFAM" id="SSF53850">
    <property type="entry name" value="Periplasmic binding protein-like II"/>
    <property type="match status" value="1"/>
</dbReference>
<evidence type="ECO:0000256" key="4">
    <source>
        <dbReference type="SAM" id="MobiDB-lite"/>
    </source>
</evidence>
<keyword evidence="2" id="KW-0813">Transport</keyword>
<comment type="similarity">
    <text evidence="1">Belongs to the bacterial solute-binding protein 3 family.</text>
</comment>
<keyword evidence="3 5" id="KW-0732">Signal</keyword>
<dbReference type="PANTHER" id="PTHR30085:SF6">
    <property type="entry name" value="ABC TRANSPORTER GLUTAMINE-BINDING PROTEIN GLNH"/>
    <property type="match status" value="1"/>
</dbReference>
<dbReference type="InterPro" id="IPR001638">
    <property type="entry name" value="Solute-binding_3/MltF_N"/>
</dbReference>
<name>A0ABT1I8S3_9PSEU</name>
<dbReference type="PROSITE" id="PS51257">
    <property type="entry name" value="PROKAR_LIPOPROTEIN"/>
    <property type="match status" value="1"/>
</dbReference>
<evidence type="ECO:0000256" key="3">
    <source>
        <dbReference type="ARBA" id="ARBA00022729"/>
    </source>
</evidence>
<evidence type="ECO:0000256" key="5">
    <source>
        <dbReference type="SAM" id="SignalP"/>
    </source>
</evidence>
<dbReference type="Pfam" id="PF00497">
    <property type="entry name" value="SBP_bac_3"/>
    <property type="match status" value="1"/>
</dbReference>
<reference evidence="7 8" key="1">
    <citation type="submission" date="2022-06" db="EMBL/GenBank/DDBJ databases">
        <title>Genomic Encyclopedia of Archaeal and Bacterial Type Strains, Phase II (KMG-II): from individual species to whole genera.</title>
        <authorList>
            <person name="Goeker M."/>
        </authorList>
    </citation>
    <scope>NUCLEOTIDE SEQUENCE [LARGE SCALE GENOMIC DNA]</scope>
    <source>
        <strain evidence="7 8">DSM 44255</strain>
    </source>
</reference>
<dbReference type="PANTHER" id="PTHR30085">
    <property type="entry name" value="AMINO ACID ABC TRANSPORTER PERMEASE"/>
    <property type="match status" value="1"/>
</dbReference>
<feature type="chain" id="PRO_5045759522" evidence="5">
    <location>
        <begin position="21"/>
        <end position="339"/>
    </location>
</feature>
<keyword evidence="8" id="KW-1185">Reference proteome</keyword>
<organism evidence="7 8">
    <name type="scientific">Actinokineospora diospyrosa</name>
    <dbReference type="NCBI Taxonomy" id="103728"/>
    <lineage>
        <taxon>Bacteria</taxon>
        <taxon>Bacillati</taxon>
        <taxon>Actinomycetota</taxon>
        <taxon>Actinomycetes</taxon>
        <taxon>Pseudonocardiales</taxon>
        <taxon>Pseudonocardiaceae</taxon>
        <taxon>Actinokineospora</taxon>
    </lineage>
</organism>
<dbReference type="InterPro" id="IPR051455">
    <property type="entry name" value="Bact_solute-bind_prot3"/>
</dbReference>
<feature type="signal peptide" evidence="5">
    <location>
        <begin position="1"/>
        <end position="20"/>
    </location>
</feature>
<sequence length="339" mass="36568">MTTRRGWTRLIAVAATVAVAACTPAPRAEVPRPSAPQPQPPAVEAAQAQPRTVACKGSTASLRPDGTELTKLPRGGVIDQIRQRGLRVGVSQTAGRLSSRNLRTGAVEGLEADLAIEIARAIYPDRDPAKVPDLIQYVAMPTRDRFLALNTAENGKYPPATNVAKVDLIIADASVTCERVDTFGVRFSAPYLQTRQGLLTYRGTLGDWDPRTGITGRTVCAGAGTINLDRITKLGGIAVPVVDTTDCLVQLQRHQVDAVSTDDVILEGFRDQDPNTEIFPGVVDTVDVAAVAIANRDEDLVRLVNAVLERMRGQGMTRLYDKWFSGRAMVMPPADYEGR</sequence>
<dbReference type="Proteomes" id="UP001205185">
    <property type="component" value="Unassembled WGS sequence"/>
</dbReference>
<dbReference type="SMART" id="SM00062">
    <property type="entry name" value="PBPb"/>
    <property type="match status" value="1"/>
</dbReference>
<feature type="region of interest" description="Disordered" evidence="4">
    <location>
        <begin position="27"/>
        <end position="50"/>
    </location>
</feature>
<accession>A0ABT1I8S3</accession>
<comment type="caution">
    <text evidence="7">The sequence shown here is derived from an EMBL/GenBank/DDBJ whole genome shotgun (WGS) entry which is preliminary data.</text>
</comment>
<feature type="domain" description="Solute-binding protein family 3/N-terminal" evidence="6">
    <location>
        <begin position="85"/>
        <end position="327"/>
    </location>
</feature>
<dbReference type="RefSeq" id="WP_253886055.1">
    <property type="nucleotide sequence ID" value="NZ_BAAAVB010000016.1"/>
</dbReference>